<dbReference type="PANTHER" id="PTHR33545">
    <property type="entry name" value="UPF0750 MEMBRANE PROTEIN YITT-RELATED"/>
    <property type="match status" value="1"/>
</dbReference>
<dbReference type="EMBL" id="AYYN01000110">
    <property type="protein sequence ID" value="KRM74119.1"/>
    <property type="molecule type" value="Genomic_DNA"/>
</dbReference>
<protein>
    <recommendedName>
        <fullName evidence="7">DUF2179 domain-containing protein</fullName>
    </recommendedName>
</protein>
<dbReference type="Proteomes" id="UP000051612">
    <property type="component" value="Unassembled WGS sequence"/>
</dbReference>
<evidence type="ECO:0000256" key="4">
    <source>
        <dbReference type="ARBA" id="ARBA00022989"/>
    </source>
</evidence>
<evidence type="ECO:0000256" key="3">
    <source>
        <dbReference type="ARBA" id="ARBA00022692"/>
    </source>
</evidence>
<feature type="transmembrane region" description="Helical" evidence="6">
    <location>
        <begin position="119"/>
        <end position="138"/>
    </location>
</feature>
<feature type="transmembrane region" description="Helical" evidence="6">
    <location>
        <begin position="158"/>
        <end position="177"/>
    </location>
</feature>
<evidence type="ECO:0000313" key="9">
    <source>
        <dbReference type="Proteomes" id="UP000051612"/>
    </source>
</evidence>
<keyword evidence="4 6" id="KW-1133">Transmembrane helix</keyword>
<evidence type="ECO:0000256" key="5">
    <source>
        <dbReference type="ARBA" id="ARBA00023136"/>
    </source>
</evidence>
<dbReference type="Gene3D" id="3.30.70.120">
    <property type="match status" value="1"/>
</dbReference>
<evidence type="ECO:0000259" key="7">
    <source>
        <dbReference type="Pfam" id="PF10035"/>
    </source>
</evidence>
<name>A0A0R2B4I8_9LACO</name>
<keyword evidence="5 6" id="KW-0472">Membrane</keyword>
<dbReference type="InterPro" id="IPR015867">
    <property type="entry name" value="N-reg_PII/ATP_PRibTrfase_C"/>
</dbReference>
<dbReference type="RefSeq" id="WP_056959275.1">
    <property type="nucleotide sequence ID" value="NZ_AYYN01000110.1"/>
</dbReference>
<dbReference type="InterPro" id="IPR051461">
    <property type="entry name" value="UPF0750_membrane"/>
</dbReference>
<feature type="transmembrane region" description="Helical" evidence="6">
    <location>
        <begin position="55"/>
        <end position="81"/>
    </location>
</feature>
<proteinExistence type="predicted"/>
<evidence type="ECO:0000313" key="8">
    <source>
        <dbReference type="EMBL" id="KRM74119.1"/>
    </source>
</evidence>
<comment type="subcellular location">
    <subcellularLocation>
        <location evidence="1">Cell membrane</location>
        <topology evidence="1">Multi-pass membrane protein</topology>
    </subcellularLocation>
</comment>
<evidence type="ECO:0000256" key="6">
    <source>
        <dbReference type="SAM" id="Phobius"/>
    </source>
</evidence>
<dbReference type="InterPro" id="IPR003740">
    <property type="entry name" value="YitT"/>
</dbReference>
<dbReference type="GO" id="GO:0005886">
    <property type="term" value="C:plasma membrane"/>
    <property type="evidence" value="ECO:0007669"/>
    <property type="project" value="UniProtKB-SubCell"/>
</dbReference>
<dbReference type="Pfam" id="PF02588">
    <property type="entry name" value="YitT_membrane"/>
    <property type="match status" value="1"/>
</dbReference>
<dbReference type="Pfam" id="PF10035">
    <property type="entry name" value="DUF2179"/>
    <property type="match status" value="1"/>
</dbReference>
<dbReference type="PATRIC" id="fig|1423772.3.peg.615"/>
<evidence type="ECO:0000256" key="1">
    <source>
        <dbReference type="ARBA" id="ARBA00004651"/>
    </source>
</evidence>
<gene>
    <name evidence="8" type="ORF">FC48_GL000567</name>
</gene>
<dbReference type="AlphaFoldDB" id="A0A0R2B4I8"/>
<dbReference type="PIRSF" id="PIRSF006483">
    <property type="entry name" value="Membrane_protein_YitT"/>
    <property type="match status" value="1"/>
</dbReference>
<dbReference type="InterPro" id="IPR019264">
    <property type="entry name" value="DUF2179"/>
</dbReference>
<keyword evidence="2" id="KW-1003">Cell membrane</keyword>
<feature type="transmembrane region" description="Helical" evidence="6">
    <location>
        <begin position="88"/>
        <end position="107"/>
    </location>
</feature>
<feature type="domain" description="DUF2179" evidence="7">
    <location>
        <begin position="227"/>
        <end position="275"/>
    </location>
</feature>
<comment type="caution">
    <text evidence="8">The sequence shown here is derived from an EMBL/GenBank/DDBJ whole genome shotgun (WGS) entry which is preliminary data.</text>
</comment>
<keyword evidence="3 6" id="KW-0812">Transmembrane</keyword>
<dbReference type="PANTHER" id="PTHR33545:SF5">
    <property type="entry name" value="UPF0750 MEMBRANE PROTEIN YITT"/>
    <property type="match status" value="1"/>
</dbReference>
<feature type="transmembrane region" description="Helical" evidence="6">
    <location>
        <begin position="18"/>
        <end position="35"/>
    </location>
</feature>
<organism evidence="8 9">
    <name type="scientific">Ligilactobacillus murinus DSM 20452 = NBRC 14221</name>
    <dbReference type="NCBI Taxonomy" id="1423772"/>
    <lineage>
        <taxon>Bacteria</taxon>
        <taxon>Bacillati</taxon>
        <taxon>Bacillota</taxon>
        <taxon>Bacilli</taxon>
        <taxon>Lactobacillales</taxon>
        <taxon>Lactobacillaceae</taxon>
        <taxon>Ligilactobacillus</taxon>
    </lineage>
</organism>
<sequence>MFKIFSFFSQKQRIRNSFFALLYGFLSAVAINLFLNNAQSYSVGVTGIAQLLQAVLATFGIDLSMSILLILFNVPLFFFAWRAFGIKYITYSLLAVGSNIVFLHLVPEVVIVKDQLTNTLVGSALVGLGIGLCFNSGFSTGGTDIIVNYIQLHYHKKIGFLNNLLNSGTLIITALCFDLGRTVYSLLGMLITSYLMDSVFVLQKDVNILIFTKNPDPITDALKKFVHGATLVKGTGIYTGEATDIIIIVAQKGQLNYLKQLVQAIDKNAFLSTQATDADLGNYRRVFEN</sequence>
<evidence type="ECO:0000256" key="2">
    <source>
        <dbReference type="ARBA" id="ARBA00022475"/>
    </source>
</evidence>
<accession>A0A0R2B4I8</accession>
<reference evidence="8 9" key="1">
    <citation type="journal article" date="2015" name="Genome Announc.">
        <title>Expanding the biotechnology potential of lactobacilli through comparative genomics of 213 strains and associated genera.</title>
        <authorList>
            <person name="Sun Z."/>
            <person name="Harris H.M."/>
            <person name="McCann A."/>
            <person name="Guo C."/>
            <person name="Argimon S."/>
            <person name="Zhang W."/>
            <person name="Yang X."/>
            <person name="Jeffery I.B."/>
            <person name="Cooney J.C."/>
            <person name="Kagawa T.F."/>
            <person name="Liu W."/>
            <person name="Song Y."/>
            <person name="Salvetti E."/>
            <person name="Wrobel A."/>
            <person name="Rasinkangas P."/>
            <person name="Parkhill J."/>
            <person name="Rea M.C."/>
            <person name="O'Sullivan O."/>
            <person name="Ritari J."/>
            <person name="Douillard F.P."/>
            <person name="Paul Ross R."/>
            <person name="Yang R."/>
            <person name="Briner A.E."/>
            <person name="Felis G.E."/>
            <person name="de Vos W.M."/>
            <person name="Barrangou R."/>
            <person name="Klaenhammer T.R."/>
            <person name="Caufield P.W."/>
            <person name="Cui Y."/>
            <person name="Zhang H."/>
            <person name="O'Toole P.W."/>
        </authorList>
    </citation>
    <scope>NUCLEOTIDE SEQUENCE [LARGE SCALE GENOMIC DNA]</scope>
    <source>
        <strain evidence="8 9">DSM 20452</strain>
    </source>
</reference>